<reference evidence="6 7" key="2">
    <citation type="submission" date="2019-01" db="EMBL/GenBank/DDBJ databases">
        <title>The decoding of complex shrimp genome reveals the adaptation for benthos swimmer, frequently molting mechanism and breeding impact on genome.</title>
        <authorList>
            <person name="Sun Y."/>
            <person name="Gao Y."/>
            <person name="Yu Y."/>
        </authorList>
    </citation>
    <scope>NUCLEOTIDE SEQUENCE [LARGE SCALE GENOMIC DNA]</scope>
    <source>
        <tissue evidence="6">Muscle</tissue>
    </source>
</reference>
<protein>
    <submittedName>
        <fullName evidence="6">Putative fibrocystin-L-like</fullName>
    </submittedName>
</protein>
<comment type="caution">
    <text evidence="6">The sequence shown here is derived from an EMBL/GenBank/DDBJ whole genome shotgun (WGS) entry which is preliminary data.</text>
</comment>
<evidence type="ECO:0000256" key="4">
    <source>
        <dbReference type="ARBA" id="ARBA00023180"/>
    </source>
</evidence>
<dbReference type="InterPro" id="IPR052387">
    <property type="entry name" value="Fibrocystin"/>
</dbReference>
<dbReference type="OrthoDB" id="6365764at2759"/>
<dbReference type="Pfam" id="PF24606">
    <property type="entry name" value="CEMIP_beta-hel"/>
    <property type="match status" value="1"/>
</dbReference>
<dbReference type="AlphaFoldDB" id="A0A3R7PLS2"/>
<dbReference type="SMART" id="SM01225">
    <property type="entry name" value="G8"/>
    <property type="match status" value="1"/>
</dbReference>
<dbReference type="InterPro" id="IPR011050">
    <property type="entry name" value="Pectin_lyase_fold/virulence"/>
</dbReference>
<name>A0A3R7PLS2_PENVA</name>
<comment type="subcellular location">
    <subcellularLocation>
        <location evidence="1">Cell membrane</location>
    </subcellularLocation>
</comment>
<feature type="domain" description="G8" evidence="5">
    <location>
        <begin position="31"/>
        <end position="154"/>
    </location>
</feature>
<accession>A0A3R7PLS2</accession>
<evidence type="ECO:0000313" key="7">
    <source>
        <dbReference type="Proteomes" id="UP000283509"/>
    </source>
</evidence>
<dbReference type="SUPFAM" id="SSF51126">
    <property type="entry name" value="Pectin lyase-like"/>
    <property type="match status" value="1"/>
</dbReference>
<dbReference type="EMBL" id="QCYY01001697">
    <property type="protein sequence ID" value="ROT76057.1"/>
    <property type="molecule type" value="Genomic_DNA"/>
</dbReference>
<evidence type="ECO:0000256" key="1">
    <source>
        <dbReference type="ARBA" id="ARBA00004236"/>
    </source>
</evidence>
<gene>
    <name evidence="6" type="ORF">C7M84_005367</name>
</gene>
<dbReference type="PANTHER" id="PTHR46769">
    <property type="entry name" value="POLYCYSTIC KIDNEY AND HEPATIC DISEASE 1 (AUTOSOMAL RECESSIVE)-LIKE 1"/>
    <property type="match status" value="1"/>
</dbReference>
<evidence type="ECO:0000313" key="6">
    <source>
        <dbReference type="EMBL" id="ROT76057.1"/>
    </source>
</evidence>
<keyword evidence="3" id="KW-0732">Signal</keyword>
<keyword evidence="2" id="KW-0472">Membrane</keyword>
<proteinExistence type="predicted"/>
<dbReference type="InterPro" id="IPR019316">
    <property type="entry name" value="G8_domain"/>
</dbReference>
<dbReference type="STRING" id="6689.A0A3R7PLS2"/>
<dbReference type="GO" id="GO:0005886">
    <property type="term" value="C:plasma membrane"/>
    <property type="evidence" value="ECO:0007669"/>
    <property type="project" value="UniProtKB-SubCell"/>
</dbReference>
<reference evidence="6 7" key="1">
    <citation type="submission" date="2018-04" db="EMBL/GenBank/DDBJ databases">
        <authorList>
            <person name="Zhang X."/>
            <person name="Yuan J."/>
            <person name="Li F."/>
            <person name="Xiang J."/>
        </authorList>
    </citation>
    <scope>NUCLEOTIDE SEQUENCE [LARGE SCALE GENOMIC DNA]</scope>
    <source>
        <tissue evidence="6">Muscle</tissue>
    </source>
</reference>
<keyword evidence="2" id="KW-1003">Cell membrane</keyword>
<keyword evidence="4" id="KW-0325">Glycoprotein</keyword>
<evidence type="ECO:0000259" key="5">
    <source>
        <dbReference type="PROSITE" id="PS51484"/>
    </source>
</evidence>
<dbReference type="Pfam" id="PF10162">
    <property type="entry name" value="G8"/>
    <property type="match status" value="1"/>
</dbReference>
<evidence type="ECO:0000256" key="3">
    <source>
        <dbReference type="ARBA" id="ARBA00022729"/>
    </source>
</evidence>
<evidence type="ECO:0000256" key="2">
    <source>
        <dbReference type="ARBA" id="ARBA00022475"/>
    </source>
</evidence>
<dbReference type="InterPro" id="IPR055401">
    <property type="entry name" value="CEMIP_beta-hel_dom"/>
</dbReference>
<organism evidence="6 7">
    <name type="scientific">Penaeus vannamei</name>
    <name type="common">Whiteleg shrimp</name>
    <name type="synonym">Litopenaeus vannamei</name>
    <dbReference type="NCBI Taxonomy" id="6689"/>
    <lineage>
        <taxon>Eukaryota</taxon>
        <taxon>Metazoa</taxon>
        <taxon>Ecdysozoa</taxon>
        <taxon>Arthropoda</taxon>
        <taxon>Crustacea</taxon>
        <taxon>Multicrustacea</taxon>
        <taxon>Malacostraca</taxon>
        <taxon>Eumalacostraca</taxon>
        <taxon>Eucarida</taxon>
        <taxon>Decapoda</taxon>
        <taxon>Dendrobranchiata</taxon>
        <taxon>Penaeoidea</taxon>
        <taxon>Penaeidae</taxon>
        <taxon>Penaeus</taxon>
    </lineage>
</organism>
<keyword evidence="7" id="KW-1185">Reference proteome</keyword>
<dbReference type="PROSITE" id="PS51484">
    <property type="entry name" value="G8"/>
    <property type="match status" value="1"/>
</dbReference>
<dbReference type="PANTHER" id="PTHR46769:SF2">
    <property type="entry name" value="FIBROCYSTIN-L ISOFORM 2 PRECURSOR-RELATED"/>
    <property type="match status" value="1"/>
</dbReference>
<dbReference type="Proteomes" id="UP000283509">
    <property type="component" value="Unassembled WGS sequence"/>
</dbReference>
<sequence>MGLMHRSDGVLSDRILFPLSLFYLDLWSSRFTWGGEEVPSEGQLVVVEKGHTVYLDQSTEVLKMLLIKGGHLLVDPEATSEVVLRAEYILVVDGGALSIGSEEDPFEGQATIELHGNARSIQLPVFGAKVLAVRNGTLDLHGAPVSVPWTRLALPAAPGDRSLRLETPVAWRPGDSIVLASTERRFSTNENEQLTIESVSRDGRTVTVTEPLRHHHVALRQTLGGRVVDTRAEVGLLSRNVRIRGVVSADFADDVIEPCGGKWSPGQFKTAPCFNGNFGAELGSDMFGATVMLAPERPDEETVAARLQHVEITQAGQAYQIGRYPLHFHMLGRVRRSYVRGCSVHHSYNRAITVHATSGLTVGSNVLFNTFGHALFTEDGNEEDNVFEYNLAVFTRLSSALLNADLTPASFWIVNPNNLVRHNAAAGGTHFGFWYRLESAPSGPSAGSPHCPNEAPVAGFYNNSAHSMGRYGLWVFSNEGYFPKTDKCGHEDTVARWENFTAWRCERGAEVGTGGALQFHNFVVLDNEKAGLEMIQVKGGFGVDDGPGIFNSLVVGRSALSPGDCRRPSSGVVAPEEHVLTVAGTTFVNFAGGQCVALSGCSQCTNIRAGSSVRVEGLTFVNSPNKIRFKWEHETIWEDVDGSLSGSPGNVVVADMGILPPRRCRKEPAFSVNPTVPGAVCRSPMKFLQIQIDGRTIQPPSLRARDLTVSNRHGQTRIPFTDTRLSQPSWIATLYAGDTYLWEFDSASQITNLSYRCKSSLLSQDDYFFVEHRFPQDMNFFRTTNEEREMDEDLPDVASSRHGDYHWDSDSHTVTYIVKGPLPGDVGSEFYDHDRGVSRIIDFKAQRCRYENCVPPHRPPHPPTAP</sequence>